<keyword evidence="1" id="KW-0175">Coiled coil</keyword>
<proteinExistence type="predicted"/>
<evidence type="ECO:0000313" key="4">
    <source>
        <dbReference type="Proteomes" id="UP001304970"/>
    </source>
</evidence>
<gene>
    <name evidence="3" type="ORF">MsAm2_02210</name>
</gene>
<feature type="region of interest" description="Disordered" evidence="2">
    <location>
        <begin position="1"/>
        <end position="41"/>
    </location>
</feature>
<sequence length="206" mass="24220">MSQNSENRNQKENSKENQNFKKEKNSKKVKESEDKNKLGKVNFRLSKELKSRIKSERKPDEIVSAALLEYYAGNRRREENIIQREIDNSIIEVQRRHISDLKEQLAASNKNYEELMKIHQAYMLQVQPLIENAKRPEIDAAKPGYYPMEQKSAPPEPEEENKNSEGESENSNKKPDAEPFENLPGEPKKMTAPILENKKKWYQFWK</sequence>
<dbReference type="Proteomes" id="UP001304970">
    <property type="component" value="Chromosome"/>
</dbReference>
<reference evidence="3 4" key="1">
    <citation type="submission" date="2023-07" db="EMBL/GenBank/DDBJ databases">
        <title>Closed genome sequence of Methanosarcinaceae archaeon Am2.</title>
        <authorList>
            <person name="Poehlein A."/>
            <person name="Protasov E."/>
            <person name="Platt K."/>
            <person name="Reeh H."/>
            <person name="Daniel R."/>
            <person name="Brune A."/>
        </authorList>
    </citation>
    <scope>NUCLEOTIDE SEQUENCE [LARGE SCALE GENOMIC DNA]</scope>
    <source>
        <strain evidence="3 4">Am2</strain>
    </source>
</reference>
<evidence type="ECO:0000256" key="2">
    <source>
        <dbReference type="SAM" id="MobiDB-lite"/>
    </source>
</evidence>
<evidence type="ECO:0000256" key="1">
    <source>
        <dbReference type="SAM" id="Coils"/>
    </source>
</evidence>
<name>A0AA96V4M9_9EURY</name>
<feature type="compositionally biased region" description="Basic and acidic residues" evidence="2">
    <location>
        <begin position="160"/>
        <end position="177"/>
    </location>
</feature>
<keyword evidence="4" id="KW-1185">Reference proteome</keyword>
<evidence type="ECO:0000313" key="3">
    <source>
        <dbReference type="EMBL" id="WNY26459.1"/>
    </source>
</evidence>
<dbReference type="RefSeq" id="WP_338097989.1">
    <property type="nucleotide sequence ID" value="NZ_CP131061.1"/>
</dbReference>
<accession>A0AA96V4M9</accession>
<feature type="region of interest" description="Disordered" evidence="2">
    <location>
        <begin position="140"/>
        <end position="192"/>
    </location>
</feature>
<feature type="coiled-coil region" evidence="1">
    <location>
        <begin position="91"/>
        <end position="118"/>
    </location>
</feature>
<dbReference type="AlphaFoldDB" id="A0AA96V4M9"/>
<dbReference type="EMBL" id="CP131061">
    <property type="protein sequence ID" value="WNY26459.1"/>
    <property type="molecule type" value="Genomic_DNA"/>
</dbReference>
<organism evidence="3 4">
    <name type="scientific">Methanolapillus ohkumae</name>
    <dbReference type="NCBI Taxonomy" id="3028298"/>
    <lineage>
        <taxon>Archaea</taxon>
        <taxon>Methanobacteriati</taxon>
        <taxon>Methanobacteriota</taxon>
        <taxon>Stenosarchaea group</taxon>
        <taxon>Methanomicrobia</taxon>
        <taxon>Methanosarcinales</taxon>
        <taxon>Methanosarcinaceae</taxon>
        <taxon>Methanolapillus</taxon>
    </lineage>
</organism>
<dbReference type="GeneID" id="89227622"/>
<protein>
    <submittedName>
        <fullName evidence="3">Uncharacterized protein</fullName>
    </submittedName>
</protein>
<feature type="compositionally biased region" description="Basic and acidic residues" evidence="2">
    <location>
        <begin position="8"/>
        <end position="37"/>
    </location>
</feature>